<keyword evidence="2" id="KW-0805">Transcription regulation</keyword>
<dbReference type="PANTHER" id="PTHR43133">
    <property type="entry name" value="RNA POLYMERASE ECF-TYPE SIGMA FACTO"/>
    <property type="match status" value="1"/>
</dbReference>
<comment type="caution">
    <text evidence="8">The sequence shown here is derived from an EMBL/GenBank/DDBJ whole genome shotgun (WGS) entry which is preliminary data.</text>
</comment>
<dbReference type="Pfam" id="PF08281">
    <property type="entry name" value="Sigma70_r4_2"/>
    <property type="match status" value="1"/>
</dbReference>
<keyword evidence="5" id="KW-0804">Transcription</keyword>
<dbReference type="CDD" id="cd06171">
    <property type="entry name" value="Sigma70_r4"/>
    <property type="match status" value="1"/>
</dbReference>
<dbReference type="Pfam" id="PF04542">
    <property type="entry name" value="Sigma70_r2"/>
    <property type="match status" value="1"/>
</dbReference>
<dbReference type="InterPro" id="IPR013325">
    <property type="entry name" value="RNA_pol_sigma_r2"/>
</dbReference>
<dbReference type="SUPFAM" id="SSF88659">
    <property type="entry name" value="Sigma3 and sigma4 domains of RNA polymerase sigma factors"/>
    <property type="match status" value="1"/>
</dbReference>
<protein>
    <submittedName>
        <fullName evidence="8">RNA polymerase sigma factor</fullName>
    </submittedName>
</protein>
<evidence type="ECO:0000259" key="6">
    <source>
        <dbReference type="Pfam" id="PF04542"/>
    </source>
</evidence>
<keyword evidence="3" id="KW-0731">Sigma factor</keyword>
<evidence type="ECO:0000256" key="4">
    <source>
        <dbReference type="ARBA" id="ARBA00023125"/>
    </source>
</evidence>
<evidence type="ECO:0000256" key="5">
    <source>
        <dbReference type="ARBA" id="ARBA00023163"/>
    </source>
</evidence>
<comment type="similarity">
    <text evidence="1">Belongs to the sigma-70 factor family. ECF subfamily.</text>
</comment>
<feature type="domain" description="RNA polymerase sigma factor 70 region 4 type 2" evidence="7">
    <location>
        <begin position="121"/>
        <end position="172"/>
    </location>
</feature>
<dbReference type="InterPro" id="IPR013249">
    <property type="entry name" value="RNA_pol_sigma70_r4_t2"/>
</dbReference>
<dbReference type="SUPFAM" id="SSF88946">
    <property type="entry name" value="Sigma2 domain of RNA polymerase sigma factors"/>
    <property type="match status" value="1"/>
</dbReference>
<organism evidence="8 9">
    <name type="scientific">Splendidivirga corallicola</name>
    <dbReference type="NCBI Taxonomy" id="3051826"/>
    <lineage>
        <taxon>Bacteria</taxon>
        <taxon>Pseudomonadati</taxon>
        <taxon>Bacteroidota</taxon>
        <taxon>Cytophagia</taxon>
        <taxon>Cytophagales</taxon>
        <taxon>Splendidivirgaceae</taxon>
        <taxon>Splendidivirga</taxon>
    </lineage>
</organism>
<evidence type="ECO:0000313" key="9">
    <source>
        <dbReference type="Proteomes" id="UP001172082"/>
    </source>
</evidence>
<dbReference type="EMBL" id="JAUJEA010000003">
    <property type="protein sequence ID" value="MDN5201778.1"/>
    <property type="molecule type" value="Genomic_DNA"/>
</dbReference>
<dbReference type="NCBIfam" id="TIGR02937">
    <property type="entry name" value="sigma70-ECF"/>
    <property type="match status" value="1"/>
</dbReference>
<dbReference type="InterPro" id="IPR007627">
    <property type="entry name" value="RNA_pol_sigma70_r2"/>
</dbReference>
<sequence>MEIYSDEQLMVKVKNGKLEMLTPLFDRYHKRLYNFFLKLTFSQDVSKDLVQNVFYRIIKYRKTYNAEYKFKTWMYQLARNIFSDHYRGQKAKFSDYSDVANIQVEDTDAVESIVKREKEKALHEALSRLPQEKREVLILSRFQGLKYDEIGKILNCSEGAVKVKVHRAIKHLKDAYFEIY</sequence>
<evidence type="ECO:0000256" key="1">
    <source>
        <dbReference type="ARBA" id="ARBA00010641"/>
    </source>
</evidence>
<dbReference type="PANTHER" id="PTHR43133:SF8">
    <property type="entry name" value="RNA POLYMERASE SIGMA FACTOR HI_1459-RELATED"/>
    <property type="match status" value="1"/>
</dbReference>
<proteinExistence type="inferred from homology"/>
<dbReference type="Gene3D" id="1.10.1740.10">
    <property type="match status" value="1"/>
</dbReference>
<dbReference type="RefSeq" id="WP_346751806.1">
    <property type="nucleotide sequence ID" value="NZ_JAUJEA010000003.1"/>
</dbReference>
<accession>A0ABT8KMV4</accession>
<reference evidence="8" key="1">
    <citation type="submission" date="2023-06" db="EMBL/GenBank/DDBJ databases">
        <title>Genomic of Parafulvivirga corallium.</title>
        <authorList>
            <person name="Wang G."/>
        </authorList>
    </citation>
    <scope>NUCLEOTIDE SEQUENCE</scope>
    <source>
        <strain evidence="8">BMA10</strain>
    </source>
</reference>
<keyword evidence="4" id="KW-0238">DNA-binding</keyword>
<dbReference type="InterPro" id="IPR036388">
    <property type="entry name" value="WH-like_DNA-bd_sf"/>
</dbReference>
<dbReference type="InterPro" id="IPR039425">
    <property type="entry name" value="RNA_pol_sigma-70-like"/>
</dbReference>
<dbReference type="InterPro" id="IPR014284">
    <property type="entry name" value="RNA_pol_sigma-70_dom"/>
</dbReference>
<evidence type="ECO:0000259" key="7">
    <source>
        <dbReference type="Pfam" id="PF08281"/>
    </source>
</evidence>
<dbReference type="Gene3D" id="1.10.10.10">
    <property type="entry name" value="Winged helix-like DNA-binding domain superfamily/Winged helix DNA-binding domain"/>
    <property type="match status" value="1"/>
</dbReference>
<dbReference type="Proteomes" id="UP001172082">
    <property type="component" value="Unassembled WGS sequence"/>
</dbReference>
<evidence type="ECO:0000256" key="2">
    <source>
        <dbReference type="ARBA" id="ARBA00023015"/>
    </source>
</evidence>
<evidence type="ECO:0000256" key="3">
    <source>
        <dbReference type="ARBA" id="ARBA00023082"/>
    </source>
</evidence>
<feature type="domain" description="RNA polymerase sigma-70 region 2" evidence="6">
    <location>
        <begin position="24"/>
        <end position="90"/>
    </location>
</feature>
<dbReference type="InterPro" id="IPR013324">
    <property type="entry name" value="RNA_pol_sigma_r3/r4-like"/>
</dbReference>
<evidence type="ECO:0000313" key="8">
    <source>
        <dbReference type="EMBL" id="MDN5201778.1"/>
    </source>
</evidence>
<name>A0ABT8KMV4_9BACT</name>
<keyword evidence="9" id="KW-1185">Reference proteome</keyword>
<gene>
    <name evidence="8" type="ORF">QQ008_10405</name>
</gene>